<dbReference type="PANTHER" id="PTHR15375">
    <property type="entry name" value="ACTIVATOR OF S-PHASE KINASE-RELATED"/>
    <property type="match status" value="1"/>
</dbReference>
<protein>
    <recommendedName>
        <fullName evidence="3">BRCT domain-containing protein</fullName>
    </recommendedName>
</protein>
<sequence length="125" mass="14162">MLDKRKRITFKGKLFYLDLAHIKQTQHLTKAICSLGGVIEGFLSRDVNYVVTDSRKALDIANGSSVASKRGGHSKRQASSVSWEAVIEESYSKPGMFSYKIRECHCVFAFQFASVYFWEEVGWEG</sequence>
<dbReference type="EMBL" id="DYDO01000006">
    <property type="protein sequence ID" value="DBA22212.1"/>
    <property type="molecule type" value="Genomic_DNA"/>
</dbReference>
<evidence type="ECO:0000313" key="2">
    <source>
        <dbReference type="Proteomes" id="UP001181693"/>
    </source>
</evidence>
<dbReference type="AlphaFoldDB" id="A0AAV3A6X8"/>
<comment type="caution">
    <text evidence="1">The sequence shown here is derived from an EMBL/GenBank/DDBJ whole genome shotgun (WGS) entry which is preliminary data.</text>
</comment>
<dbReference type="Proteomes" id="UP001181693">
    <property type="component" value="Unassembled WGS sequence"/>
</dbReference>
<evidence type="ECO:0008006" key="3">
    <source>
        <dbReference type="Google" id="ProtNLM"/>
    </source>
</evidence>
<dbReference type="GO" id="GO:0043539">
    <property type="term" value="F:protein serine/threonine kinase activator activity"/>
    <property type="evidence" value="ECO:0007669"/>
    <property type="project" value="TreeGrafter"/>
</dbReference>
<reference evidence="1" key="1">
    <citation type="thesis" date="2020" institute="ProQuest LLC" country="789 East Eisenhower Parkway, Ann Arbor, MI, USA">
        <title>Comparative Genomics and Chromosome Evolution.</title>
        <authorList>
            <person name="Mudd A.B."/>
        </authorList>
    </citation>
    <scope>NUCLEOTIDE SEQUENCE</scope>
    <source>
        <strain evidence="1">1538</strain>
        <tissue evidence="1">Blood</tissue>
    </source>
</reference>
<accession>A0AAV3A6X8</accession>
<dbReference type="GO" id="GO:0010571">
    <property type="term" value="P:positive regulation of nuclear cell cycle DNA replication"/>
    <property type="evidence" value="ECO:0007669"/>
    <property type="project" value="TreeGrafter"/>
</dbReference>
<proteinExistence type="predicted"/>
<dbReference type="InterPro" id="IPR051590">
    <property type="entry name" value="Replication_Regulatory_Kinase"/>
</dbReference>
<dbReference type="GO" id="GO:1901987">
    <property type="term" value="P:regulation of cell cycle phase transition"/>
    <property type="evidence" value="ECO:0007669"/>
    <property type="project" value="TreeGrafter"/>
</dbReference>
<evidence type="ECO:0000313" key="1">
    <source>
        <dbReference type="EMBL" id="DBA22212.1"/>
    </source>
</evidence>
<gene>
    <name evidence="1" type="ORF">GDO54_013265</name>
</gene>
<dbReference type="PANTHER" id="PTHR15375:SF24">
    <property type="entry name" value="PROTEIN DBF4 HOMOLOG B"/>
    <property type="match status" value="1"/>
</dbReference>
<keyword evidence="2" id="KW-1185">Reference proteome</keyword>
<organism evidence="1 2">
    <name type="scientific">Pyxicephalus adspersus</name>
    <name type="common">African bullfrog</name>
    <dbReference type="NCBI Taxonomy" id="30357"/>
    <lineage>
        <taxon>Eukaryota</taxon>
        <taxon>Metazoa</taxon>
        <taxon>Chordata</taxon>
        <taxon>Craniata</taxon>
        <taxon>Vertebrata</taxon>
        <taxon>Euteleostomi</taxon>
        <taxon>Amphibia</taxon>
        <taxon>Batrachia</taxon>
        <taxon>Anura</taxon>
        <taxon>Neobatrachia</taxon>
        <taxon>Ranoidea</taxon>
        <taxon>Pyxicephalidae</taxon>
        <taxon>Pyxicephalinae</taxon>
        <taxon>Pyxicephalus</taxon>
    </lineage>
</organism>
<name>A0AAV3A6X8_PYXAD</name>
<dbReference type="GO" id="GO:0031431">
    <property type="term" value="C:Dbf4-dependent protein kinase complex"/>
    <property type="evidence" value="ECO:0007669"/>
    <property type="project" value="TreeGrafter"/>
</dbReference>